<evidence type="ECO:0000256" key="7">
    <source>
        <dbReference type="ARBA" id="ARBA00022723"/>
    </source>
</evidence>
<dbReference type="InterPro" id="IPR036397">
    <property type="entry name" value="RNaseH_sf"/>
</dbReference>
<feature type="region of interest" description="Disordered" evidence="13">
    <location>
        <begin position="1"/>
        <end position="91"/>
    </location>
</feature>
<keyword evidence="7 11" id="KW-0479">Metal-binding</keyword>
<dbReference type="AlphaFoldDB" id="A0AAD3CTS6"/>
<dbReference type="InterPro" id="IPR001352">
    <property type="entry name" value="RNase_HII/HIII"/>
</dbReference>
<dbReference type="PANTHER" id="PTHR10954">
    <property type="entry name" value="RIBONUCLEASE H2 SUBUNIT A"/>
    <property type="match status" value="1"/>
</dbReference>
<evidence type="ECO:0000256" key="5">
    <source>
        <dbReference type="ARBA" id="ARBA00022490"/>
    </source>
</evidence>
<keyword evidence="5" id="KW-0963">Cytoplasm</keyword>
<feature type="compositionally biased region" description="Basic residues" evidence="13">
    <location>
        <begin position="69"/>
        <end position="79"/>
    </location>
</feature>
<evidence type="ECO:0000256" key="3">
    <source>
        <dbReference type="ARBA" id="ARBA00004496"/>
    </source>
</evidence>
<dbReference type="GO" id="GO:0032299">
    <property type="term" value="C:ribonuclease H2 complex"/>
    <property type="evidence" value="ECO:0007669"/>
    <property type="project" value="TreeGrafter"/>
</dbReference>
<name>A0AAD3CTS6_9STRA</name>
<dbReference type="GO" id="GO:0004523">
    <property type="term" value="F:RNA-DNA hybrid ribonuclease activity"/>
    <property type="evidence" value="ECO:0007669"/>
    <property type="project" value="UniProtKB-UniRule"/>
</dbReference>
<evidence type="ECO:0000256" key="12">
    <source>
        <dbReference type="RuleBase" id="RU003515"/>
    </source>
</evidence>
<dbReference type="Pfam" id="PF01351">
    <property type="entry name" value="RNase_HII"/>
    <property type="match status" value="2"/>
</dbReference>
<feature type="domain" description="RNase H type-2" evidence="14">
    <location>
        <begin position="118"/>
        <end position="366"/>
    </location>
</feature>
<keyword evidence="8 11" id="KW-0255">Endonuclease</keyword>
<keyword evidence="9 11" id="KW-0378">Hydrolase</keyword>
<evidence type="ECO:0000256" key="10">
    <source>
        <dbReference type="ARBA" id="ARBA00023211"/>
    </source>
</evidence>
<evidence type="ECO:0000256" key="2">
    <source>
        <dbReference type="ARBA" id="ARBA00004065"/>
    </source>
</evidence>
<feature type="compositionally biased region" description="Basic residues" evidence="13">
    <location>
        <begin position="31"/>
        <end position="41"/>
    </location>
</feature>
<dbReference type="InterPro" id="IPR012337">
    <property type="entry name" value="RNaseH-like_sf"/>
</dbReference>
<comment type="function">
    <text evidence="2 12">Endonuclease that specifically degrades the RNA of RNA-DNA hybrids.</text>
</comment>
<dbReference type="GO" id="GO:0003723">
    <property type="term" value="F:RNA binding"/>
    <property type="evidence" value="ECO:0007669"/>
    <property type="project" value="UniProtKB-UniRule"/>
</dbReference>
<comment type="similarity">
    <text evidence="4 12">Belongs to the RNase HII family.</text>
</comment>
<keyword evidence="16" id="KW-1185">Reference proteome</keyword>
<dbReference type="InterPro" id="IPR022898">
    <property type="entry name" value="RNase_HII"/>
</dbReference>
<keyword evidence="10" id="KW-0464">Manganese</keyword>
<gene>
    <name evidence="15" type="ORF">CTEN210_08284</name>
</gene>
<evidence type="ECO:0000256" key="9">
    <source>
        <dbReference type="ARBA" id="ARBA00022801"/>
    </source>
</evidence>
<keyword evidence="6 11" id="KW-0540">Nuclease</keyword>
<proteinExistence type="inferred from homology"/>
<dbReference type="Gene3D" id="3.30.420.10">
    <property type="entry name" value="Ribonuclease H-like superfamily/Ribonuclease H"/>
    <property type="match status" value="2"/>
</dbReference>
<evidence type="ECO:0000256" key="1">
    <source>
        <dbReference type="ARBA" id="ARBA00000077"/>
    </source>
</evidence>
<dbReference type="SUPFAM" id="SSF53098">
    <property type="entry name" value="Ribonuclease H-like"/>
    <property type="match status" value="1"/>
</dbReference>
<dbReference type="EMBL" id="BLLK01000045">
    <property type="protein sequence ID" value="GFH51808.1"/>
    <property type="molecule type" value="Genomic_DNA"/>
</dbReference>
<dbReference type="GO" id="GO:0006298">
    <property type="term" value="P:mismatch repair"/>
    <property type="evidence" value="ECO:0007669"/>
    <property type="project" value="TreeGrafter"/>
</dbReference>
<feature type="binding site" evidence="11">
    <location>
        <position position="124"/>
    </location>
    <ligand>
        <name>a divalent metal cation</name>
        <dbReference type="ChEBI" id="CHEBI:60240"/>
    </ligand>
</feature>
<dbReference type="InterPro" id="IPR024567">
    <property type="entry name" value="RNase_HII/HIII_dom"/>
</dbReference>
<reference evidence="15 16" key="1">
    <citation type="journal article" date="2021" name="Sci. Rep.">
        <title>The genome of the diatom Chaetoceros tenuissimus carries an ancient integrated fragment of an extant virus.</title>
        <authorList>
            <person name="Hongo Y."/>
            <person name="Kimura K."/>
            <person name="Takaki Y."/>
            <person name="Yoshida Y."/>
            <person name="Baba S."/>
            <person name="Kobayashi G."/>
            <person name="Nagasaki K."/>
            <person name="Hano T."/>
            <person name="Tomaru Y."/>
        </authorList>
    </citation>
    <scope>NUCLEOTIDE SEQUENCE [LARGE SCALE GENOMIC DNA]</scope>
    <source>
        <strain evidence="15 16">NIES-3715</strain>
    </source>
</reference>
<dbReference type="Proteomes" id="UP001054902">
    <property type="component" value="Unassembled WGS sequence"/>
</dbReference>
<evidence type="ECO:0000256" key="11">
    <source>
        <dbReference type="PROSITE-ProRule" id="PRU01319"/>
    </source>
</evidence>
<comment type="subcellular location">
    <subcellularLocation>
        <location evidence="3">Cytoplasm</location>
    </subcellularLocation>
</comment>
<dbReference type="GO" id="GO:0005737">
    <property type="term" value="C:cytoplasm"/>
    <property type="evidence" value="ECO:0007669"/>
    <property type="project" value="UniProtKB-SubCell"/>
</dbReference>
<evidence type="ECO:0000259" key="14">
    <source>
        <dbReference type="PROSITE" id="PS51975"/>
    </source>
</evidence>
<evidence type="ECO:0000313" key="15">
    <source>
        <dbReference type="EMBL" id="GFH51808.1"/>
    </source>
</evidence>
<evidence type="ECO:0000256" key="4">
    <source>
        <dbReference type="ARBA" id="ARBA00007383"/>
    </source>
</evidence>
<evidence type="ECO:0000256" key="6">
    <source>
        <dbReference type="ARBA" id="ARBA00022722"/>
    </source>
</evidence>
<dbReference type="GO" id="GO:0046872">
    <property type="term" value="F:metal ion binding"/>
    <property type="evidence" value="ECO:0007669"/>
    <property type="project" value="UniProtKB-KW"/>
</dbReference>
<comment type="catalytic activity">
    <reaction evidence="1 11 12">
        <text>Endonucleolytic cleavage to 5'-phosphomonoester.</text>
        <dbReference type="EC" id="3.1.26.4"/>
    </reaction>
</comment>
<organism evidence="15 16">
    <name type="scientific">Chaetoceros tenuissimus</name>
    <dbReference type="NCBI Taxonomy" id="426638"/>
    <lineage>
        <taxon>Eukaryota</taxon>
        <taxon>Sar</taxon>
        <taxon>Stramenopiles</taxon>
        <taxon>Ochrophyta</taxon>
        <taxon>Bacillariophyta</taxon>
        <taxon>Coscinodiscophyceae</taxon>
        <taxon>Chaetocerotophycidae</taxon>
        <taxon>Chaetocerotales</taxon>
        <taxon>Chaetocerotaceae</taxon>
        <taxon>Chaetoceros</taxon>
    </lineage>
</organism>
<dbReference type="GO" id="GO:0043137">
    <property type="term" value="P:DNA replication, removal of RNA primer"/>
    <property type="evidence" value="ECO:0007669"/>
    <property type="project" value="TreeGrafter"/>
</dbReference>
<dbReference type="PROSITE" id="PS51975">
    <property type="entry name" value="RNASE_H_2"/>
    <property type="match status" value="1"/>
</dbReference>
<feature type="binding site" evidence="11">
    <location>
        <position position="274"/>
    </location>
    <ligand>
        <name>a divalent metal cation</name>
        <dbReference type="ChEBI" id="CHEBI:60240"/>
    </ligand>
</feature>
<comment type="cofactor">
    <cofactor evidence="11">
        <name>Mn(2+)</name>
        <dbReference type="ChEBI" id="CHEBI:29035"/>
    </cofactor>
    <cofactor evidence="11">
        <name>Mg(2+)</name>
        <dbReference type="ChEBI" id="CHEBI:18420"/>
    </cofactor>
    <text evidence="11">Manganese or magnesium. Binds 1 divalent metal ion per monomer in the absence of substrate. May bind a second metal ion after substrate binding.</text>
</comment>
<protein>
    <recommendedName>
        <fullName evidence="12">Ribonuclease</fullName>
        <ecNumber evidence="12">3.1.26.4</ecNumber>
    </recommendedName>
</protein>
<dbReference type="PANTHER" id="PTHR10954:SF23">
    <property type="entry name" value="RIBONUCLEASE"/>
    <property type="match status" value="1"/>
</dbReference>
<evidence type="ECO:0000256" key="8">
    <source>
        <dbReference type="ARBA" id="ARBA00022759"/>
    </source>
</evidence>
<dbReference type="CDD" id="cd07182">
    <property type="entry name" value="RNase_HII_bacteria_HII_like"/>
    <property type="match status" value="1"/>
</dbReference>
<accession>A0AAD3CTS6</accession>
<comment type="caution">
    <text evidence="15">The sequence shown here is derived from an EMBL/GenBank/DDBJ whole genome shotgun (WGS) entry which is preliminary data.</text>
</comment>
<evidence type="ECO:0000313" key="16">
    <source>
        <dbReference type="Proteomes" id="UP001054902"/>
    </source>
</evidence>
<feature type="binding site" evidence="11">
    <location>
        <position position="125"/>
    </location>
    <ligand>
        <name>a divalent metal cation</name>
        <dbReference type="ChEBI" id="CHEBI:60240"/>
    </ligand>
</feature>
<evidence type="ECO:0000256" key="13">
    <source>
        <dbReference type="SAM" id="MobiDB-lite"/>
    </source>
</evidence>
<dbReference type="EC" id="3.1.26.4" evidence="12"/>
<sequence>MKQAASLPPRRSARIQAISSNSADHENQVKKTTRKTSKRNAKSSNTESANKKRKTKMISKEVDKPKTTTPKRKSTRTTPKKKDNTLSKQQNLQLHLPRTREETLLEKYKNDSCSKNMLYVMGIDEAGRGPLAGPVVAAAAIIPTDIEGITDSKKLTKEEVREELYEKIVTSPNARWAVAIGDAKRIDEINILQTTLECMRNAARVLMGLGTSENDLNGEVDAATIYRKEHEISSELTGCYVVCGINDEKGKPLFSDHKTQEGDSGDCQYHALVDGNRVPKEMPCEAEAMVKGDSKEYAIGAASIIAKVSRDRLMHEYDKLYPEYDLKQHKGYPTAAHMKKVYQFGASKIHRRTFAPLKHMTFDKDGKIIDTESD</sequence>